<accession>Q2II57</accession>
<feature type="transmembrane region" description="Helical" evidence="1">
    <location>
        <begin position="64"/>
        <end position="86"/>
    </location>
</feature>
<dbReference type="InterPro" id="IPR016024">
    <property type="entry name" value="ARM-type_fold"/>
</dbReference>
<dbReference type="InterPro" id="IPR021133">
    <property type="entry name" value="HEAT_type_2"/>
</dbReference>
<sequence>MPGARPRGSLPRMSPAAPNGARVPAFVRALRWILYALLLVAAVLTLAGLPELQRAVAAGHWPRATLALPPALVAVFIAGYATYRFALVRAGRYPAGKALVQLGLMVLMVAVIGGIALERGQGIPDAPVDLARALASADPDARAMAAELARHRPREVSERLVPALVELAADPAPEVRRQARASLAALAGEDAGGDGPDAPERWRAFWRARGLIPR</sequence>
<gene>
    <name evidence="2" type="ordered locus">Adeh_1563</name>
</gene>
<organism evidence="2 3">
    <name type="scientific">Anaeromyxobacter dehalogenans (strain 2CP-C)</name>
    <dbReference type="NCBI Taxonomy" id="290397"/>
    <lineage>
        <taxon>Bacteria</taxon>
        <taxon>Pseudomonadati</taxon>
        <taxon>Myxococcota</taxon>
        <taxon>Myxococcia</taxon>
        <taxon>Myxococcales</taxon>
        <taxon>Cystobacterineae</taxon>
        <taxon>Anaeromyxobacteraceae</taxon>
        <taxon>Anaeromyxobacter</taxon>
    </lineage>
</organism>
<proteinExistence type="predicted"/>
<dbReference type="KEGG" id="ade:Adeh_1563"/>
<evidence type="ECO:0000313" key="3">
    <source>
        <dbReference type="Proteomes" id="UP000001935"/>
    </source>
</evidence>
<dbReference type="PROSITE" id="PS50077">
    <property type="entry name" value="HEAT_REPEAT"/>
    <property type="match status" value="1"/>
</dbReference>
<evidence type="ECO:0000256" key="1">
    <source>
        <dbReference type="SAM" id="Phobius"/>
    </source>
</evidence>
<evidence type="ECO:0000313" key="2">
    <source>
        <dbReference type="EMBL" id="ABC81336.1"/>
    </source>
</evidence>
<keyword evidence="1" id="KW-1133">Transmembrane helix</keyword>
<dbReference type="EMBL" id="CP000251">
    <property type="protein sequence ID" value="ABC81336.1"/>
    <property type="molecule type" value="Genomic_DNA"/>
</dbReference>
<dbReference type="InterPro" id="IPR011989">
    <property type="entry name" value="ARM-like"/>
</dbReference>
<dbReference type="AlphaFoldDB" id="Q2II57"/>
<feature type="transmembrane region" description="Helical" evidence="1">
    <location>
        <begin position="98"/>
        <end position="117"/>
    </location>
</feature>
<keyword evidence="1" id="KW-0472">Membrane</keyword>
<dbReference type="Proteomes" id="UP000001935">
    <property type="component" value="Chromosome"/>
</dbReference>
<dbReference type="STRING" id="290397.Adeh_1563"/>
<keyword evidence="1" id="KW-0812">Transmembrane</keyword>
<protein>
    <submittedName>
        <fullName evidence="2">HEAT repeat protein</fullName>
    </submittedName>
</protein>
<feature type="transmembrane region" description="Helical" evidence="1">
    <location>
        <begin position="32"/>
        <end position="52"/>
    </location>
</feature>
<name>Q2II57_ANADE</name>
<dbReference type="HOGENOM" id="CLU_089556_0_0_7"/>
<dbReference type="Gene3D" id="1.25.10.10">
    <property type="entry name" value="Leucine-rich Repeat Variant"/>
    <property type="match status" value="1"/>
</dbReference>
<reference evidence="2 3" key="1">
    <citation type="submission" date="2006-01" db="EMBL/GenBank/DDBJ databases">
        <title>Complete sequence of Anaeromyxobacter dehalogenans 2CP-C.</title>
        <authorList>
            <consortium name="US DOE Joint Genome Institute"/>
            <person name="Copeland A."/>
            <person name="Lucas S."/>
            <person name="Lapidus A."/>
            <person name="Barry K."/>
            <person name="Detter J.C."/>
            <person name="Glavina T."/>
            <person name="Hammon N."/>
            <person name="Israni S."/>
            <person name="Pitluck S."/>
            <person name="Brettin T."/>
            <person name="Bruce D."/>
            <person name="Han C."/>
            <person name="Tapia R."/>
            <person name="Gilna P."/>
            <person name="Kiss H."/>
            <person name="Schmutz J."/>
            <person name="Larimer F."/>
            <person name="Land M."/>
            <person name="Kyrpides N."/>
            <person name="Anderson I."/>
            <person name="Sanford R.A."/>
            <person name="Ritalahti K.M."/>
            <person name="Thomas H.S."/>
            <person name="Kirby J.R."/>
            <person name="Zhulin I.B."/>
            <person name="Loeffler F.E."/>
            <person name="Richardson P."/>
        </authorList>
    </citation>
    <scope>NUCLEOTIDE SEQUENCE [LARGE SCALE GENOMIC DNA]</scope>
    <source>
        <strain evidence="2 3">2CP-C</strain>
    </source>
</reference>
<dbReference type="SUPFAM" id="SSF48371">
    <property type="entry name" value="ARM repeat"/>
    <property type="match status" value="1"/>
</dbReference>